<evidence type="ECO:0000256" key="1">
    <source>
        <dbReference type="SAM" id="Phobius"/>
    </source>
</evidence>
<gene>
    <name evidence="2" type="ORF">GCM10008986_29350</name>
</gene>
<keyword evidence="3" id="KW-1185">Reference proteome</keyword>
<name>A0ABN1BMZ8_9BACI</name>
<dbReference type="Proteomes" id="UP001500880">
    <property type="component" value="Unassembled WGS sequence"/>
</dbReference>
<evidence type="ECO:0008006" key="4">
    <source>
        <dbReference type="Google" id="ProtNLM"/>
    </source>
</evidence>
<keyword evidence="1" id="KW-0812">Transmembrane</keyword>
<accession>A0ABN1BMZ8</accession>
<reference evidence="2 3" key="1">
    <citation type="journal article" date="2019" name="Int. J. Syst. Evol. Microbiol.">
        <title>The Global Catalogue of Microorganisms (GCM) 10K type strain sequencing project: providing services to taxonomists for standard genome sequencing and annotation.</title>
        <authorList>
            <consortium name="The Broad Institute Genomics Platform"/>
            <consortium name="The Broad Institute Genome Sequencing Center for Infectious Disease"/>
            <person name="Wu L."/>
            <person name="Ma J."/>
        </authorList>
    </citation>
    <scope>NUCLEOTIDE SEQUENCE [LARGE SCALE GENOMIC DNA]</scope>
    <source>
        <strain evidence="2 3">JCM 12389</strain>
    </source>
</reference>
<keyword evidence="1" id="KW-1133">Transmembrane helix</keyword>
<sequence>MEFLYFPEDKMEYFPGIIVVLFFCVIAVIVTRMFIKISKREEAKFDEQYGEKMDINRQNKQDE</sequence>
<protein>
    <recommendedName>
        <fullName evidence="4">Sporulation protein YhaL</fullName>
    </recommendedName>
</protein>
<organism evidence="2 3">
    <name type="scientific">Salinibacillus aidingensis</name>
    <dbReference type="NCBI Taxonomy" id="237684"/>
    <lineage>
        <taxon>Bacteria</taxon>
        <taxon>Bacillati</taxon>
        <taxon>Bacillota</taxon>
        <taxon>Bacilli</taxon>
        <taxon>Bacillales</taxon>
        <taxon>Bacillaceae</taxon>
        <taxon>Salinibacillus</taxon>
    </lineage>
</organism>
<feature type="transmembrane region" description="Helical" evidence="1">
    <location>
        <begin position="13"/>
        <end position="35"/>
    </location>
</feature>
<keyword evidence="1" id="KW-0472">Membrane</keyword>
<evidence type="ECO:0000313" key="3">
    <source>
        <dbReference type="Proteomes" id="UP001500880"/>
    </source>
</evidence>
<comment type="caution">
    <text evidence="2">The sequence shown here is derived from an EMBL/GenBank/DDBJ whole genome shotgun (WGS) entry which is preliminary data.</text>
</comment>
<evidence type="ECO:0000313" key="2">
    <source>
        <dbReference type="EMBL" id="GAA0500199.1"/>
    </source>
</evidence>
<proteinExistence type="predicted"/>
<dbReference type="RefSeq" id="WP_343842663.1">
    <property type="nucleotide sequence ID" value="NZ_BAAADO010000006.1"/>
</dbReference>
<dbReference type="EMBL" id="BAAADO010000006">
    <property type="protein sequence ID" value="GAA0500199.1"/>
    <property type="molecule type" value="Genomic_DNA"/>
</dbReference>